<keyword evidence="7" id="KW-0560">Oxidoreductase</keyword>
<dbReference type="PANTHER" id="PTHR47834">
    <property type="entry name" value="THIOREDOXIN-LIKE PROTEIN CITRX, CHLOROPLASTIC"/>
    <property type="match status" value="1"/>
</dbReference>
<dbReference type="GO" id="GO:0015035">
    <property type="term" value="F:protein-disulfide reductase activity"/>
    <property type="evidence" value="ECO:0007669"/>
    <property type="project" value="InterPro"/>
</dbReference>
<dbReference type="Proteomes" id="UP000747110">
    <property type="component" value="Unassembled WGS sequence"/>
</dbReference>
<keyword evidence="5" id="KW-0809">Transit peptide</keyword>
<dbReference type="GO" id="GO:0045454">
    <property type="term" value="P:cell redox homeostasis"/>
    <property type="evidence" value="ECO:0007669"/>
    <property type="project" value="InterPro"/>
</dbReference>
<dbReference type="FunFam" id="3.40.30.10:FF:000149">
    <property type="entry name" value="Thioredoxin-like protein CITRX, chloroplastic"/>
    <property type="match status" value="1"/>
</dbReference>
<organism evidence="13 15">
    <name type="scientific">Volvox reticuliferus</name>
    <dbReference type="NCBI Taxonomy" id="1737510"/>
    <lineage>
        <taxon>Eukaryota</taxon>
        <taxon>Viridiplantae</taxon>
        <taxon>Chlorophyta</taxon>
        <taxon>core chlorophytes</taxon>
        <taxon>Chlorophyceae</taxon>
        <taxon>CS clade</taxon>
        <taxon>Chlamydomonadales</taxon>
        <taxon>Volvocaceae</taxon>
        <taxon>Volvox</taxon>
    </lineage>
</organism>
<keyword evidence="9" id="KW-0676">Redox-active center</keyword>
<evidence type="ECO:0000256" key="9">
    <source>
        <dbReference type="ARBA" id="ARBA00023284"/>
    </source>
</evidence>
<comment type="caution">
    <text evidence="13">The sequence shown here is derived from an EMBL/GenBank/DDBJ whole genome shotgun (WGS) entry which is preliminary data.</text>
</comment>
<dbReference type="SUPFAM" id="SSF52833">
    <property type="entry name" value="Thioredoxin-like"/>
    <property type="match status" value="1"/>
</dbReference>
<dbReference type="InterPro" id="IPR036249">
    <property type="entry name" value="Thioredoxin-like_sf"/>
</dbReference>
<feature type="domain" description="Thioredoxin" evidence="12">
    <location>
        <begin position="90"/>
        <end position="207"/>
    </location>
</feature>
<evidence type="ECO:0000256" key="6">
    <source>
        <dbReference type="ARBA" id="ARBA00022982"/>
    </source>
</evidence>
<dbReference type="OrthoDB" id="2121326at2759"/>
<keyword evidence="11" id="KW-0732">Signal</keyword>
<evidence type="ECO:0000256" key="3">
    <source>
        <dbReference type="ARBA" id="ARBA00022528"/>
    </source>
</evidence>
<evidence type="ECO:0000256" key="1">
    <source>
        <dbReference type="ARBA" id="ARBA00004229"/>
    </source>
</evidence>
<dbReference type="PROSITE" id="PS51352">
    <property type="entry name" value="THIOREDOXIN_2"/>
    <property type="match status" value="1"/>
</dbReference>
<reference evidence="13" key="1">
    <citation type="journal article" date="2021" name="Proc. Natl. Acad. Sci. U.S.A.">
        <title>Three genomes in the algal genus Volvox reveal the fate of a haploid sex-determining region after a transition to homothallism.</title>
        <authorList>
            <person name="Yamamoto K."/>
            <person name="Hamaji T."/>
            <person name="Kawai-Toyooka H."/>
            <person name="Matsuzaki R."/>
            <person name="Takahashi F."/>
            <person name="Nishimura Y."/>
            <person name="Kawachi M."/>
            <person name="Noguchi H."/>
            <person name="Minakuchi Y."/>
            <person name="Umen J.G."/>
            <person name="Toyoda A."/>
            <person name="Nozaki H."/>
        </authorList>
    </citation>
    <scope>NUCLEOTIDE SEQUENCE</scope>
    <source>
        <strain evidence="14">NIES-3785</strain>
        <strain evidence="13">NIES-3786</strain>
    </source>
</reference>
<dbReference type="Gene3D" id="3.40.30.10">
    <property type="entry name" value="Glutaredoxin"/>
    <property type="match status" value="1"/>
</dbReference>
<evidence type="ECO:0000256" key="11">
    <source>
        <dbReference type="SAM" id="SignalP"/>
    </source>
</evidence>
<evidence type="ECO:0000313" key="13">
    <source>
        <dbReference type="EMBL" id="GIL81606.1"/>
    </source>
</evidence>
<dbReference type="Proteomes" id="UP000722791">
    <property type="component" value="Unassembled WGS sequence"/>
</dbReference>
<evidence type="ECO:0000313" key="14">
    <source>
        <dbReference type="EMBL" id="GIL95177.1"/>
    </source>
</evidence>
<comment type="subcellular location">
    <subcellularLocation>
        <location evidence="1">Plastid</location>
        <location evidence="1">Chloroplast</location>
    </subcellularLocation>
</comment>
<keyword evidence="15" id="KW-1185">Reference proteome</keyword>
<keyword evidence="4" id="KW-0934">Plastid</keyword>
<keyword evidence="8" id="KW-1015">Disulfide bond</keyword>
<evidence type="ECO:0000256" key="2">
    <source>
        <dbReference type="ARBA" id="ARBA00022448"/>
    </source>
</evidence>
<gene>
    <name evidence="13" type="ORF">Vretifemale_10624</name>
    <name evidence="14" type="ORF">Vretimale_1256</name>
</gene>
<evidence type="ECO:0000256" key="7">
    <source>
        <dbReference type="ARBA" id="ARBA00023002"/>
    </source>
</evidence>
<dbReference type="InterPro" id="IPR013766">
    <property type="entry name" value="Thioredoxin_domain"/>
</dbReference>
<dbReference type="GO" id="GO:0009507">
    <property type="term" value="C:chloroplast"/>
    <property type="evidence" value="ECO:0007669"/>
    <property type="project" value="UniProtKB-SubCell"/>
</dbReference>
<sequence length="217" mass="23833">RRPNYNLAFVKLILGLALFLSGQLQPPSVFFTFRESGMAHAVANAVSRKAFLIAVSKQRVVPKCLPRTATTPCARTTSRDLARGQERRVSSRRSVISHAKVQKISGEELEVAIAGRDTTLIVDFFATWCGPCLLLARELEQVAEQLDGKVRVVKLDVDENPELSNLLKIQGLPTLVIIPKDNGKPALRTEGLLPAAQIMEIISQLESGTLQAQPQQQ</sequence>
<feature type="non-terminal residue" evidence="13">
    <location>
        <position position="1"/>
    </location>
</feature>
<dbReference type="CDD" id="cd02947">
    <property type="entry name" value="TRX_family"/>
    <property type="match status" value="1"/>
</dbReference>
<dbReference type="Pfam" id="PF00085">
    <property type="entry name" value="Thioredoxin"/>
    <property type="match status" value="1"/>
</dbReference>
<comment type="similarity">
    <text evidence="10">Belongs to the thioredoxin family. Plant CITRX-type subfamily.</text>
</comment>
<dbReference type="InterPro" id="IPR017937">
    <property type="entry name" value="Thioredoxin_CS"/>
</dbReference>
<proteinExistence type="inferred from homology"/>
<dbReference type="InterPro" id="IPR044182">
    <property type="entry name" value="CITRX"/>
</dbReference>
<keyword evidence="6" id="KW-0249">Electron transport</keyword>
<feature type="chain" id="PRO_5035391121" description="Thioredoxin domain-containing protein" evidence="11">
    <location>
        <begin position="25"/>
        <end position="217"/>
    </location>
</feature>
<evidence type="ECO:0000256" key="8">
    <source>
        <dbReference type="ARBA" id="ARBA00023157"/>
    </source>
</evidence>
<dbReference type="AlphaFoldDB" id="A0A8J4CEZ1"/>
<keyword evidence="2" id="KW-0813">Transport</keyword>
<evidence type="ECO:0000256" key="5">
    <source>
        <dbReference type="ARBA" id="ARBA00022946"/>
    </source>
</evidence>
<dbReference type="PANTHER" id="PTHR47834:SF2">
    <property type="entry name" value="THIOREDOXIN-LIKE PROTEIN CITRX, CHLOROPLASTIC"/>
    <property type="match status" value="1"/>
</dbReference>
<name>A0A8J4CEZ1_9CHLO</name>
<evidence type="ECO:0000313" key="15">
    <source>
        <dbReference type="Proteomes" id="UP000747110"/>
    </source>
</evidence>
<keyword evidence="3" id="KW-0150">Chloroplast</keyword>
<evidence type="ECO:0000256" key="4">
    <source>
        <dbReference type="ARBA" id="ARBA00022640"/>
    </source>
</evidence>
<feature type="signal peptide" evidence="11">
    <location>
        <begin position="1"/>
        <end position="24"/>
    </location>
</feature>
<evidence type="ECO:0000259" key="12">
    <source>
        <dbReference type="PROSITE" id="PS51352"/>
    </source>
</evidence>
<accession>A0A8J4CEZ1</accession>
<evidence type="ECO:0000256" key="10">
    <source>
        <dbReference type="ARBA" id="ARBA00024039"/>
    </source>
</evidence>
<dbReference type="EMBL" id="BNCQ01000002">
    <property type="protein sequence ID" value="GIL95177.1"/>
    <property type="molecule type" value="Genomic_DNA"/>
</dbReference>
<dbReference type="EMBL" id="BNCP01000022">
    <property type="protein sequence ID" value="GIL81606.1"/>
    <property type="molecule type" value="Genomic_DNA"/>
</dbReference>
<dbReference type="PROSITE" id="PS00194">
    <property type="entry name" value="THIOREDOXIN_1"/>
    <property type="match status" value="1"/>
</dbReference>
<protein>
    <recommendedName>
        <fullName evidence="12">Thioredoxin domain-containing protein</fullName>
    </recommendedName>
</protein>